<gene>
    <name evidence="1" type="ORF">AFUS01_LOCUS30217</name>
</gene>
<dbReference type="EMBL" id="CAJVCH010459976">
    <property type="protein sequence ID" value="CAG7819787.1"/>
    <property type="molecule type" value="Genomic_DNA"/>
</dbReference>
<organism evidence="1 2">
    <name type="scientific">Allacma fusca</name>
    <dbReference type="NCBI Taxonomy" id="39272"/>
    <lineage>
        <taxon>Eukaryota</taxon>
        <taxon>Metazoa</taxon>
        <taxon>Ecdysozoa</taxon>
        <taxon>Arthropoda</taxon>
        <taxon>Hexapoda</taxon>
        <taxon>Collembola</taxon>
        <taxon>Symphypleona</taxon>
        <taxon>Sminthuridae</taxon>
        <taxon>Allacma</taxon>
    </lineage>
</organism>
<protein>
    <submittedName>
        <fullName evidence="1">Uncharacterized protein</fullName>
    </submittedName>
</protein>
<keyword evidence="2" id="KW-1185">Reference proteome</keyword>
<dbReference type="AlphaFoldDB" id="A0A8J2KNT0"/>
<proteinExistence type="predicted"/>
<comment type="caution">
    <text evidence="1">The sequence shown here is derived from an EMBL/GenBank/DDBJ whole genome shotgun (WGS) entry which is preliminary data.</text>
</comment>
<reference evidence="1" key="1">
    <citation type="submission" date="2021-06" db="EMBL/GenBank/DDBJ databases">
        <authorList>
            <person name="Hodson N. C."/>
            <person name="Mongue J. A."/>
            <person name="Jaron S. K."/>
        </authorList>
    </citation>
    <scope>NUCLEOTIDE SEQUENCE</scope>
</reference>
<evidence type="ECO:0000313" key="2">
    <source>
        <dbReference type="Proteomes" id="UP000708208"/>
    </source>
</evidence>
<feature type="non-terminal residue" evidence="1">
    <location>
        <position position="1"/>
    </location>
</feature>
<name>A0A8J2KNT0_9HEXA</name>
<accession>A0A8J2KNT0</accession>
<sequence length="76" mass="8159">KRLTSTLQALKPSKHFSWGSPAFAFFGADGSPHHVGLNNGHGAAAGGTYETDGWSHNHASHHIGHTVPKKPSYNTW</sequence>
<dbReference type="Proteomes" id="UP000708208">
    <property type="component" value="Unassembled WGS sequence"/>
</dbReference>
<evidence type="ECO:0000313" key="1">
    <source>
        <dbReference type="EMBL" id="CAG7819787.1"/>
    </source>
</evidence>